<sequence length="356" mass="37408">METLAPGRPKAAAPGPPKLGKHRPPADGGAILRPRKEGGGLALAAARPFAYGEGIMREAPLLFVPQDAAAFLKSAGSDAMVAISQRLGDASRLAAFAAFCRLPEARREELLAMEPSPGCTLLRDTKRVVGMFLKDHPQFAGAIDWERFCRVVGIFSDRGSRLPGGGRALYSLSSCAEHSCAPNAVVETLSEDGARELRAIAYGGISENEAIAVSFLEEDALVLPLQGRRDATKAAGRAWACACARCAGGEDAGDAIALLQGACKAAKGMDEGSLRGCLRDLGALDSLLPFAMVGKARARAKLGQACEALEGQRLLEEAAALYEASMEETGVVLGQKGLRNAGNVRKRLEEVHAQMD</sequence>
<dbReference type="PANTHER" id="PTHR12197:SF251">
    <property type="entry name" value="EG:BACR7C10.4 PROTEIN"/>
    <property type="match status" value="1"/>
</dbReference>
<dbReference type="Gene3D" id="2.170.270.10">
    <property type="entry name" value="SET domain"/>
    <property type="match status" value="1"/>
</dbReference>
<dbReference type="AlphaFoldDB" id="A0A7S1RHJ7"/>
<evidence type="ECO:0000256" key="1">
    <source>
        <dbReference type="SAM" id="MobiDB-lite"/>
    </source>
</evidence>
<dbReference type="SUPFAM" id="SSF82199">
    <property type="entry name" value="SET domain"/>
    <property type="match status" value="1"/>
</dbReference>
<evidence type="ECO:0008006" key="3">
    <source>
        <dbReference type="Google" id="ProtNLM"/>
    </source>
</evidence>
<name>A0A7S1RHJ7_ALECA</name>
<evidence type="ECO:0000313" key="2">
    <source>
        <dbReference type="EMBL" id="CAD9166575.1"/>
    </source>
</evidence>
<dbReference type="PANTHER" id="PTHR12197">
    <property type="entry name" value="HISTONE-LYSINE N-METHYLTRANSFERASE SMYD"/>
    <property type="match status" value="1"/>
</dbReference>
<feature type="compositionally biased region" description="Low complexity" evidence="1">
    <location>
        <begin position="1"/>
        <end position="13"/>
    </location>
</feature>
<dbReference type="GO" id="GO:0005634">
    <property type="term" value="C:nucleus"/>
    <property type="evidence" value="ECO:0007669"/>
    <property type="project" value="TreeGrafter"/>
</dbReference>
<gene>
    <name evidence="2" type="ORF">ACAT0790_LOCUS43343</name>
</gene>
<organism evidence="2">
    <name type="scientific">Alexandrium catenella</name>
    <name type="common">Red tide dinoflagellate</name>
    <name type="synonym">Gonyaulax catenella</name>
    <dbReference type="NCBI Taxonomy" id="2925"/>
    <lineage>
        <taxon>Eukaryota</taxon>
        <taxon>Sar</taxon>
        <taxon>Alveolata</taxon>
        <taxon>Dinophyceae</taxon>
        <taxon>Gonyaulacales</taxon>
        <taxon>Pyrocystaceae</taxon>
        <taxon>Alexandrium</taxon>
    </lineage>
</organism>
<proteinExistence type="predicted"/>
<accession>A0A7S1RHJ7</accession>
<dbReference type="InterPro" id="IPR046341">
    <property type="entry name" value="SET_dom_sf"/>
</dbReference>
<feature type="region of interest" description="Disordered" evidence="1">
    <location>
        <begin position="1"/>
        <end position="34"/>
    </location>
</feature>
<protein>
    <recommendedName>
        <fullName evidence="3">SET domain-containing protein</fullName>
    </recommendedName>
</protein>
<dbReference type="EMBL" id="HBGE01072399">
    <property type="protein sequence ID" value="CAD9166575.1"/>
    <property type="molecule type" value="Transcribed_RNA"/>
</dbReference>
<dbReference type="InterPro" id="IPR050869">
    <property type="entry name" value="H3K4_H4K5_MeTrfase"/>
</dbReference>
<reference evidence="2" key="1">
    <citation type="submission" date="2021-01" db="EMBL/GenBank/DDBJ databases">
        <authorList>
            <person name="Corre E."/>
            <person name="Pelletier E."/>
            <person name="Niang G."/>
            <person name="Scheremetjew M."/>
            <person name="Finn R."/>
            <person name="Kale V."/>
            <person name="Holt S."/>
            <person name="Cochrane G."/>
            <person name="Meng A."/>
            <person name="Brown T."/>
            <person name="Cohen L."/>
        </authorList>
    </citation>
    <scope>NUCLEOTIDE SEQUENCE</scope>
    <source>
        <strain evidence="2">OF101</strain>
    </source>
</reference>